<dbReference type="Proteomes" id="UP001168972">
    <property type="component" value="Unassembled WGS sequence"/>
</dbReference>
<dbReference type="Pfam" id="PF00595">
    <property type="entry name" value="PDZ"/>
    <property type="match status" value="3"/>
</dbReference>
<name>A0AA39F2L0_MICHY</name>
<protein>
    <recommendedName>
        <fullName evidence="2">PDZ domain-containing protein</fullName>
    </recommendedName>
</protein>
<feature type="compositionally biased region" description="Polar residues" evidence="1">
    <location>
        <begin position="845"/>
        <end position="854"/>
    </location>
</feature>
<feature type="compositionally biased region" description="Polar residues" evidence="1">
    <location>
        <begin position="516"/>
        <end position="528"/>
    </location>
</feature>
<dbReference type="CDD" id="cd00136">
    <property type="entry name" value="PDZ_canonical"/>
    <property type="match status" value="2"/>
</dbReference>
<feature type="region of interest" description="Disordered" evidence="1">
    <location>
        <begin position="1163"/>
        <end position="1186"/>
    </location>
</feature>
<sequence length="1642" mass="185162">MFKRLAKSRRHSADEAGVGNLSTSTTLDNPLGLISQTRKSLDIPIDALRGSRFKYCRRSCGDASAVTHQALLSPMDDDALGQHREVDTDYQTVTAVPAFIVEHEPEKQRGLGVWGRRMSKKIDSFRKIGSRESIYASNRADDIVDNNNDHSASNNNFNNINDSNNSRNNNVNSENEDKSSEARKMSTRRSPSPFKSFFIRMGSTGMLNSNKSYQKIQTPDDKFKTPEKENLFRSCSTSQLNVSPTYVKGDDPSEGIDLQIAHRKDKTTMSCDNLADNCNDDVFHNAPLNITKSSSSSSNDNKSGLGFVACDFTHTKNDSLRKSSSCDFKETKRLNFPYAFLRSKLSVLPEERHGPPVTSKDERLFKATSEEHFPALRIEDSFDSTTTLDRRRNRHSSRWTTPNTNKKIPACKFGRHSYAEYRDDRLPSNISNCQYDDQRYRLNSSQLEIINGDTLQSLPPSFSADVRHEINDYTPQLSKHRLTIESNHSTVINNECDVIATLRYHRRNSAPCPEQRLSSHYVSSNESGYDSDGAGRGESTVGFENESSGIKCIDTSDTSSVLDSENEKSVRCSTPNECTNSSANLDINSIKLININTDKFETEIHDGMDGLRWHQSTSGRLLPSIHQVSCDNNNSSSACLSIRSDSRLNNRIDEKSQIIPPHRIRLQQDKTKFLTDIIQPSRRVRRCRVVQLHRRDRNQSLGIRLAQQRLGELKYIVVQLETDGIAHIDGRLRLGDEIVQVEGKELKTIESLEQVQEFLKSFTGNQVRLTTAYEETVPDGYIEETTSIHEENDRTHNINTLKIPLMSGTQLNNQKYRASTSKKKSDFIEDNNIQYRKRPSYLPLKNTTLNSPHSNRNDSTELTSDLDNYLMTKHIVRFEKGIGRPSLGFSVVGGKDSPRGDMGIFVRRVFPGGQADASKTLFRDMSPVRWTQRKLSTNSESERNCYNLDTCQVTTEKCSDGKKERKSTREEKRISCEKRNPLLDKVKNTRLTFFKDKIPDKEELEKCDDDEFHSMCHLERRSLTRNQDLRRSVCDMNFKEITEEEKTHAKRKRRSKSQTKISSRKSLNDQFTFVGFNSLKPSKSSQEQINNYNKSPIEDGAKFNSVTSSSCLAVKFRVMQDRYFKSSTGRLIAKIYKRDVKDKENRTRLRSFSYGTLPGLDELRTNPLFDDQDQDDNDSGILDNGSATSSIVDDRCSSGASGFVNLTTAINDTSLPPLLPPRNSSTSLTKLDNNNLNPCNSSPESQTSRLSRKSIENISKRQSTIATVKKINMDNEQYYNKSIEQLTNNEIIEQCNNSNQHEANNNLKILDSQLNSTDCEYTNDVIKQSPSIIRCKNYTTQTIVVKLPRESADQSLGIFIAKTSESSAGYLVAHVVPNGLADEEGTLRIGDEILIVNGKRLRGLSMGEARNVVGSGNTPGEVDIVISRYIDAEKPKTIKNKLKESSVDYENVMVDSNNTNGILIQNVNSSKLHFKKNSKHYRDKRNESNRSVLSDNGNEICREPKNVSNFCTLPRRPHNSISTFHTVVFEKGPGKKSLGFTIVGGRDSPKGSIGIFIKSVLPGGQAAEDGRLRAGDEILAVNGQVSHDLTHREAVQLFRNIKNGPLALHLCRRIKQRDIQIPKAKSCADLLSETDQLDIPNL</sequence>
<feature type="domain" description="PDZ" evidence="2">
    <location>
        <begin position="689"/>
        <end position="761"/>
    </location>
</feature>
<feature type="compositionally biased region" description="Basic residues" evidence="1">
    <location>
        <begin position="1048"/>
        <end position="1057"/>
    </location>
</feature>
<feature type="compositionally biased region" description="Low complexity" evidence="1">
    <location>
        <begin position="145"/>
        <end position="173"/>
    </location>
</feature>
<feature type="region of interest" description="Disordered" evidence="1">
    <location>
        <begin position="1"/>
        <end position="22"/>
    </location>
</feature>
<dbReference type="SUPFAM" id="SSF50156">
    <property type="entry name" value="PDZ domain-like"/>
    <property type="match status" value="4"/>
</dbReference>
<reference evidence="3" key="2">
    <citation type="submission" date="2023-03" db="EMBL/GenBank/DDBJ databases">
        <authorList>
            <person name="Inwood S.N."/>
            <person name="Skelly J.G."/>
            <person name="Guhlin J."/>
            <person name="Harrop T.W.R."/>
            <person name="Goldson S.G."/>
            <person name="Dearden P.K."/>
        </authorList>
    </citation>
    <scope>NUCLEOTIDE SEQUENCE</scope>
    <source>
        <strain evidence="3">Lincoln</strain>
        <tissue evidence="3">Whole body</tissue>
    </source>
</reference>
<evidence type="ECO:0000313" key="4">
    <source>
        <dbReference type="Proteomes" id="UP001168972"/>
    </source>
</evidence>
<feature type="compositionally biased region" description="Polar residues" evidence="1">
    <location>
        <begin position="1230"/>
        <end position="1249"/>
    </location>
</feature>
<gene>
    <name evidence="3" type="ORF">PV327_008203</name>
</gene>
<feature type="compositionally biased region" description="Basic and acidic residues" evidence="1">
    <location>
        <begin position="175"/>
        <end position="184"/>
    </location>
</feature>
<keyword evidence="4" id="KW-1185">Reference proteome</keyword>
<feature type="domain" description="PDZ" evidence="2">
    <location>
        <begin position="1344"/>
        <end position="1413"/>
    </location>
</feature>
<evidence type="ECO:0000259" key="2">
    <source>
        <dbReference type="PROSITE" id="PS50106"/>
    </source>
</evidence>
<dbReference type="EMBL" id="JAQQBR010001834">
    <property type="protein sequence ID" value="KAK0161789.1"/>
    <property type="molecule type" value="Genomic_DNA"/>
</dbReference>
<feature type="domain" description="PDZ" evidence="2">
    <location>
        <begin position="1526"/>
        <end position="1600"/>
    </location>
</feature>
<feature type="region of interest" description="Disordered" evidence="1">
    <location>
        <begin position="1211"/>
        <end position="1254"/>
    </location>
</feature>
<reference evidence="3" key="1">
    <citation type="journal article" date="2023" name="bioRxiv">
        <title>Scaffold-level genome assemblies of two parasitoid biocontrol wasps reveal the parthenogenesis mechanism and an associated novel virus.</title>
        <authorList>
            <person name="Inwood S."/>
            <person name="Skelly J."/>
            <person name="Guhlin J."/>
            <person name="Harrop T."/>
            <person name="Goldson S."/>
            <person name="Dearden P."/>
        </authorList>
    </citation>
    <scope>NUCLEOTIDE SEQUENCE</scope>
    <source>
        <strain evidence="3">Lincoln</strain>
        <tissue evidence="3">Whole body</tissue>
    </source>
</reference>
<feature type="compositionally biased region" description="Low complexity" evidence="1">
    <location>
        <begin position="1213"/>
        <end position="1229"/>
    </location>
</feature>
<feature type="region of interest" description="Disordered" evidence="1">
    <location>
        <begin position="1044"/>
        <end position="1064"/>
    </location>
</feature>
<organism evidence="3 4">
    <name type="scientific">Microctonus hyperodae</name>
    <name type="common">Parasitoid wasp</name>
    <dbReference type="NCBI Taxonomy" id="165561"/>
    <lineage>
        <taxon>Eukaryota</taxon>
        <taxon>Metazoa</taxon>
        <taxon>Ecdysozoa</taxon>
        <taxon>Arthropoda</taxon>
        <taxon>Hexapoda</taxon>
        <taxon>Insecta</taxon>
        <taxon>Pterygota</taxon>
        <taxon>Neoptera</taxon>
        <taxon>Endopterygota</taxon>
        <taxon>Hymenoptera</taxon>
        <taxon>Apocrita</taxon>
        <taxon>Ichneumonoidea</taxon>
        <taxon>Braconidae</taxon>
        <taxon>Euphorinae</taxon>
        <taxon>Microctonus</taxon>
    </lineage>
</organism>
<dbReference type="Gene3D" id="2.30.42.10">
    <property type="match status" value="4"/>
</dbReference>
<evidence type="ECO:0000313" key="3">
    <source>
        <dbReference type="EMBL" id="KAK0161789.1"/>
    </source>
</evidence>
<feature type="region of interest" description="Disordered" evidence="1">
    <location>
        <begin position="513"/>
        <end position="544"/>
    </location>
</feature>
<feature type="compositionally biased region" description="Basic residues" evidence="1">
    <location>
        <begin position="1"/>
        <end position="10"/>
    </location>
</feature>
<dbReference type="SMART" id="SM00228">
    <property type="entry name" value="PDZ"/>
    <property type="match status" value="4"/>
</dbReference>
<dbReference type="PANTHER" id="PTHR11324:SF16">
    <property type="entry name" value="PDZ DOMAIN-CONTAINING PROTEIN 2"/>
    <property type="match status" value="1"/>
</dbReference>
<comment type="caution">
    <text evidence="3">The sequence shown here is derived from an EMBL/GenBank/DDBJ whole genome shotgun (WGS) entry which is preliminary data.</text>
</comment>
<proteinExistence type="predicted"/>
<dbReference type="CDD" id="cd06759">
    <property type="entry name" value="PDZ3_PDZD2-PDZ1_hPro-IL-16-like"/>
    <property type="match status" value="1"/>
</dbReference>
<feature type="region of interest" description="Disordered" evidence="1">
    <location>
        <begin position="145"/>
        <end position="194"/>
    </location>
</feature>
<evidence type="ECO:0000256" key="1">
    <source>
        <dbReference type="SAM" id="MobiDB-lite"/>
    </source>
</evidence>
<accession>A0AA39F2L0</accession>
<feature type="region of interest" description="Disordered" evidence="1">
    <location>
        <begin position="843"/>
        <end position="862"/>
    </location>
</feature>
<dbReference type="PANTHER" id="PTHR11324">
    <property type="entry name" value="IL16-RELATED"/>
    <property type="match status" value="1"/>
</dbReference>
<dbReference type="InterPro" id="IPR036034">
    <property type="entry name" value="PDZ_sf"/>
</dbReference>
<dbReference type="InterPro" id="IPR001478">
    <property type="entry name" value="PDZ"/>
</dbReference>
<feature type="domain" description="PDZ" evidence="2">
    <location>
        <begin position="875"/>
        <end position="921"/>
    </location>
</feature>
<dbReference type="PROSITE" id="PS50106">
    <property type="entry name" value="PDZ"/>
    <property type="match status" value="4"/>
</dbReference>